<dbReference type="Pfam" id="PF09187">
    <property type="entry name" value="RdDM_RDM1"/>
    <property type="match status" value="1"/>
</dbReference>
<feature type="region of interest" description="Disordered" evidence="1">
    <location>
        <begin position="1"/>
        <end position="39"/>
    </location>
</feature>
<gene>
    <name evidence="2" type="ORF">Dsin_008298</name>
</gene>
<accession>A0AAE0EAJ4</accession>
<dbReference type="InterPro" id="IPR015270">
    <property type="entry name" value="RDM1_plant"/>
</dbReference>
<name>A0AAE0EAJ4_9ROSI</name>
<protein>
    <submittedName>
        <fullName evidence="2">Uncharacterized protein</fullName>
    </submittedName>
</protein>
<dbReference type="PANTHER" id="PTHR36366:SF3">
    <property type="entry name" value="PROTEIN RDM1"/>
    <property type="match status" value="1"/>
</dbReference>
<keyword evidence="3" id="KW-1185">Reference proteome</keyword>
<dbReference type="SUPFAM" id="SSF109920">
    <property type="entry name" value="Hypothetical protein At3g22680"/>
    <property type="match status" value="1"/>
</dbReference>
<dbReference type="InterPro" id="IPR036319">
    <property type="entry name" value="RDM1_sf"/>
</dbReference>
<organism evidence="2 3">
    <name type="scientific">Dipteronia sinensis</name>
    <dbReference type="NCBI Taxonomy" id="43782"/>
    <lineage>
        <taxon>Eukaryota</taxon>
        <taxon>Viridiplantae</taxon>
        <taxon>Streptophyta</taxon>
        <taxon>Embryophyta</taxon>
        <taxon>Tracheophyta</taxon>
        <taxon>Spermatophyta</taxon>
        <taxon>Magnoliopsida</taxon>
        <taxon>eudicotyledons</taxon>
        <taxon>Gunneridae</taxon>
        <taxon>Pentapetalae</taxon>
        <taxon>rosids</taxon>
        <taxon>malvids</taxon>
        <taxon>Sapindales</taxon>
        <taxon>Sapindaceae</taxon>
        <taxon>Hippocastanoideae</taxon>
        <taxon>Acereae</taxon>
        <taxon>Dipteronia</taxon>
    </lineage>
</organism>
<dbReference type="GO" id="GO:0080188">
    <property type="term" value="P:gene silencing by siRNA-directed DNA methylation"/>
    <property type="evidence" value="ECO:0007669"/>
    <property type="project" value="InterPro"/>
</dbReference>
<dbReference type="GO" id="GO:0000419">
    <property type="term" value="C:RNA polymerase V complex"/>
    <property type="evidence" value="ECO:0007669"/>
    <property type="project" value="TreeGrafter"/>
</dbReference>
<dbReference type="EMBL" id="JANJYJ010000003">
    <property type="protein sequence ID" value="KAK3221273.1"/>
    <property type="molecule type" value="Genomic_DNA"/>
</dbReference>
<evidence type="ECO:0000256" key="1">
    <source>
        <dbReference type="SAM" id="MobiDB-lite"/>
    </source>
</evidence>
<feature type="compositionally biased region" description="Polar residues" evidence="1">
    <location>
        <begin position="28"/>
        <end position="38"/>
    </location>
</feature>
<feature type="compositionally biased region" description="Basic and acidic residues" evidence="1">
    <location>
        <begin position="9"/>
        <end position="27"/>
    </location>
</feature>
<evidence type="ECO:0000313" key="3">
    <source>
        <dbReference type="Proteomes" id="UP001281410"/>
    </source>
</evidence>
<evidence type="ECO:0000313" key="2">
    <source>
        <dbReference type="EMBL" id="KAK3221273.1"/>
    </source>
</evidence>
<comment type="caution">
    <text evidence="2">The sequence shown here is derived from an EMBL/GenBank/DDBJ whole genome shotgun (WGS) entry which is preliminary data.</text>
</comment>
<proteinExistence type="predicted"/>
<dbReference type="Proteomes" id="UP001281410">
    <property type="component" value="Unassembled WGS sequence"/>
</dbReference>
<dbReference type="PANTHER" id="PTHR36366">
    <property type="entry name" value="PROTEIN RDM1"/>
    <property type="match status" value="1"/>
</dbReference>
<reference evidence="2" key="1">
    <citation type="journal article" date="2023" name="Plant J.">
        <title>Genome sequences and population genomics provide insights into the demographic history, inbreeding, and mutation load of two 'living fossil' tree species of Dipteronia.</title>
        <authorList>
            <person name="Feng Y."/>
            <person name="Comes H.P."/>
            <person name="Chen J."/>
            <person name="Zhu S."/>
            <person name="Lu R."/>
            <person name="Zhang X."/>
            <person name="Li P."/>
            <person name="Qiu J."/>
            <person name="Olsen K.M."/>
            <person name="Qiu Y."/>
        </authorList>
    </citation>
    <scope>NUCLEOTIDE SEQUENCE</scope>
    <source>
        <strain evidence="2">NBL</strain>
    </source>
</reference>
<dbReference type="Gene3D" id="1.20.120.690">
    <property type="entry name" value="RDM1 protein domain"/>
    <property type="match status" value="1"/>
</dbReference>
<sequence length="187" mass="21651">MLRSNGPLKFDHLLVSDSKTESDDNPKAEQQQQITSREVTPKRILMAESKTYEKKETDEVIEIAQKYQEYMKNIPIPPAHDTPIPFNSWQELGKSMSASYEQPLHYLTHMILKKWDELKIGTEKENRPIDTINHPNKAEATVWAIEVIRRHYNLTGHVQLAKLWLSDPTYQSCVDPIITDTVESEHA</sequence>
<dbReference type="AlphaFoldDB" id="A0AAE0EAJ4"/>